<dbReference type="InterPro" id="IPR020807">
    <property type="entry name" value="PKS_DH"/>
</dbReference>
<dbReference type="PROSITE" id="PS52004">
    <property type="entry name" value="KS3_2"/>
    <property type="match status" value="1"/>
</dbReference>
<dbReference type="SUPFAM" id="SSF51735">
    <property type="entry name" value="NAD(P)-binding Rossmann-fold domains"/>
    <property type="match status" value="3"/>
</dbReference>
<reference evidence="12 13" key="1">
    <citation type="submission" date="2024-10" db="EMBL/GenBank/DDBJ databases">
        <title>The Natural Products Discovery Center: Release of the First 8490 Sequenced Strains for Exploring Actinobacteria Biosynthetic Diversity.</title>
        <authorList>
            <person name="Kalkreuter E."/>
            <person name="Kautsar S.A."/>
            <person name="Yang D."/>
            <person name="Bader C.D."/>
            <person name="Teijaro C.N."/>
            <person name="Fluegel L."/>
            <person name="Davis C.M."/>
            <person name="Simpson J.R."/>
            <person name="Lauterbach L."/>
            <person name="Steele A.D."/>
            <person name="Gui C."/>
            <person name="Meng S."/>
            <person name="Li G."/>
            <person name="Viehrig K."/>
            <person name="Ye F."/>
            <person name="Su P."/>
            <person name="Kiefer A.F."/>
            <person name="Nichols A."/>
            <person name="Cepeda A.J."/>
            <person name="Yan W."/>
            <person name="Fan B."/>
            <person name="Jiang Y."/>
            <person name="Adhikari A."/>
            <person name="Zheng C.-J."/>
            <person name="Schuster L."/>
            <person name="Cowan T.M."/>
            <person name="Smanski M.J."/>
            <person name="Chevrette M.G."/>
            <person name="De Carvalho L.P.S."/>
            <person name="Shen B."/>
        </authorList>
    </citation>
    <scope>NUCLEOTIDE SEQUENCE [LARGE SCALE GENOMIC DNA]</scope>
    <source>
        <strain evidence="12 13">NPDC012540</strain>
    </source>
</reference>
<feature type="domain" description="PKS/mFAS DH" evidence="11">
    <location>
        <begin position="1282"/>
        <end position="1556"/>
    </location>
</feature>
<comment type="caution">
    <text evidence="12">The sequence shown here is derived from an EMBL/GenBank/DDBJ whole genome shotgun (WGS) entry which is preliminary data.</text>
</comment>
<dbReference type="Gene3D" id="1.10.1200.10">
    <property type="entry name" value="ACP-like"/>
    <property type="match status" value="1"/>
</dbReference>
<evidence type="ECO:0000259" key="10">
    <source>
        <dbReference type="PROSITE" id="PS52004"/>
    </source>
</evidence>
<dbReference type="InterPro" id="IPR036736">
    <property type="entry name" value="ACP-like_sf"/>
</dbReference>
<comment type="pathway">
    <text evidence="1">Antibiotic biosynthesis.</text>
</comment>
<dbReference type="SMART" id="SM00822">
    <property type="entry name" value="PKS_KR"/>
    <property type="match status" value="2"/>
</dbReference>
<keyword evidence="4" id="KW-0808">Transferase</keyword>
<dbReference type="InterPro" id="IPR016036">
    <property type="entry name" value="Malonyl_transacylase_ACP-bd"/>
</dbReference>
<dbReference type="InterPro" id="IPR016035">
    <property type="entry name" value="Acyl_Trfase/lysoPLipase"/>
</dbReference>
<evidence type="ECO:0000313" key="13">
    <source>
        <dbReference type="Proteomes" id="UP001602322"/>
    </source>
</evidence>
<dbReference type="SUPFAM" id="SSF55048">
    <property type="entry name" value="Probable ACP-binding domain of malonyl-CoA ACP transacylase"/>
    <property type="match status" value="1"/>
</dbReference>
<dbReference type="InterPro" id="IPR032821">
    <property type="entry name" value="PKS_assoc"/>
</dbReference>
<dbReference type="PROSITE" id="PS50075">
    <property type="entry name" value="CARRIER"/>
    <property type="match status" value="1"/>
</dbReference>
<dbReference type="InterPro" id="IPR049551">
    <property type="entry name" value="PKS_DH_C"/>
</dbReference>
<name>A0ABW6XGW3_9ACTN</name>
<gene>
    <name evidence="12" type="ORF">ACFY8O_34330</name>
</gene>
<dbReference type="Gene3D" id="3.30.70.3290">
    <property type="match status" value="1"/>
</dbReference>
<protein>
    <submittedName>
        <fullName evidence="12">SDR family NAD(P)-dependent oxidoreductase</fullName>
    </submittedName>
</protein>
<dbReference type="SUPFAM" id="SSF53901">
    <property type="entry name" value="Thiolase-like"/>
    <property type="match status" value="1"/>
</dbReference>
<evidence type="ECO:0000256" key="6">
    <source>
        <dbReference type="ARBA" id="ARBA00023268"/>
    </source>
</evidence>
<dbReference type="Proteomes" id="UP001602322">
    <property type="component" value="Unassembled WGS sequence"/>
</dbReference>
<dbReference type="InterPro" id="IPR057326">
    <property type="entry name" value="KR_dom"/>
</dbReference>
<evidence type="ECO:0000313" key="12">
    <source>
        <dbReference type="EMBL" id="MFF5900965.1"/>
    </source>
</evidence>
<dbReference type="CDD" id="cd08956">
    <property type="entry name" value="KR_3_FAS_SDR_x"/>
    <property type="match status" value="2"/>
</dbReference>
<dbReference type="InterPro" id="IPR009081">
    <property type="entry name" value="PP-bd_ACP"/>
</dbReference>
<evidence type="ECO:0000256" key="5">
    <source>
        <dbReference type="ARBA" id="ARBA00023194"/>
    </source>
</evidence>
<dbReference type="Pfam" id="PF00109">
    <property type="entry name" value="ketoacyl-synt"/>
    <property type="match status" value="1"/>
</dbReference>
<dbReference type="PROSITE" id="PS52019">
    <property type="entry name" value="PKS_MFAS_DH"/>
    <property type="match status" value="1"/>
</dbReference>
<dbReference type="SMART" id="SM00823">
    <property type="entry name" value="PKS_PP"/>
    <property type="match status" value="1"/>
</dbReference>
<dbReference type="InterPro" id="IPR018201">
    <property type="entry name" value="Ketoacyl_synth_AS"/>
</dbReference>
<dbReference type="PANTHER" id="PTHR43775">
    <property type="entry name" value="FATTY ACID SYNTHASE"/>
    <property type="match status" value="1"/>
</dbReference>
<dbReference type="Pfam" id="PF00698">
    <property type="entry name" value="Acyl_transf_1"/>
    <property type="match status" value="1"/>
</dbReference>
<dbReference type="InterPro" id="IPR006162">
    <property type="entry name" value="Ppantetheine_attach_site"/>
</dbReference>
<dbReference type="InterPro" id="IPR050091">
    <property type="entry name" value="PKS_NRPS_Biosynth_Enz"/>
</dbReference>
<proteinExistence type="predicted"/>
<dbReference type="InterPro" id="IPR049552">
    <property type="entry name" value="PKS_DH_N"/>
</dbReference>
<dbReference type="SMART" id="SM00826">
    <property type="entry name" value="PKS_DH"/>
    <property type="match status" value="1"/>
</dbReference>
<dbReference type="Pfam" id="PF02801">
    <property type="entry name" value="Ketoacyl-synt_C"/>
    <property type="match status" value="1"/>
</dbReference>
<dbReference type="PANTHER" id="PTHR43775:SF51">
    <property type="entry name" value="INACTIVE PHENOLPHTHIOCEROL SYNTHESIS POLYKETIDE SYNTHASE TYPE I PKS1-RELATED"/>
    <property type="match status" value="1"/>
</dbReference>
<evidence type="ECO:0000256" key="1">
    <source>
        <dbReference type="ARBA" id="ARBA00004792"/>
    </source>
</evidence>
<keyword evidence="5" id="KW-0045">Antibiotic biosynthesis</keyword>
<dbReference type="InterPro" id="IPR013968">
    <property type="entry name" value="PKS_KR"/>
</dbReference>
<feature type="non-terminal residue" evidence="12">
    <location>
        <position position="1"/>
    </location>
</feature>
<dbReference type="Pfam" id="PF21089">
    <property type="entry name" value="PKS_DH_N"/>
    <property type="match status" value="1"/>
</dbReference>
<dbReference type="InterPro" id="IPR049900">
    <property type="entry name" value="PKS_mFAS_DH"/>
</dbReference>
<keyword evidence="3" id="KW-0597">Phosphoprotein</keyword>
<dbReference type="SUPFAM" id="SSF47336">
    <property type="entry name" value="ACP-like"/>
    <property type="match status" value="1"/>
</dbReference>
<keyword evidence="6" id="KW-0511">Multifunctional enzyme</keyword>
<evidence type="ECO:0000256" key="7">
    <source>
        <dbReference type="ARBA" id="ARBA00023315"/>
    </source>
</evidence>
<feature type="domain" description="Ketosynthase family 3 (KS3)" evidence="10">
    <location>
        <begin position="403"/>
        <end position="815"/>
    </location>
</feature>
<dbReference type="InterPro" id="IPR001227">
    <property type="entry name" value="Ac_transferase_dom_sf"/>
</dbReference>
<dbReference type="Pfam" id="PF08659">
    <property type="entry name" value="KR"/>
    <property type="match status" value="2"/>
</dbReference>
<evidence type="ECO:0000256" key="3">
    <source>
        <dbReference type="ARBA" id="ARBA00022553"/>
    </source>
</evidence>
<dbReference type="InterPro" id="IPR042104">
    <property type="entry name" value="PKS_dehydratase_sf"/>
</dbReference>
<dbReference type="SMART" id="SM01294">
    <property type="entry name" value="PKS_PP_betabranch"/>
    <property type="match status" value="1"/>
</dbReference>
<evidence type="ECO:0000256" key="4">
    <source>
        <dbReference type="ARBA" id="ARBA00022679"/>
    </source>
</evidence>
<dbReference type="InterPro" id="IPR014030">
    <property type="entry name" value="Ketoacyl_synth_N"/>
</dbReference>
<dbReference type="InterPro" id="IPR020806">
    <property type="entry name" value="PKS_PP-bd"/>
</dbReference>
<organism evidence="12 13">
    <name type="scientific">Streptomyces argenteolus</name>
    <dbReference type="NCBI Taxonomy" id="67274"/>
    <lineage>
        <taxon>Bacteria</taxon>
        <taxon>Bacillati</taxon>
        <taxon>Actinomycetota</taxon>
        <taxon>Actinomycetes</taxon>
        <taxon>Kitasatosporales</taxon>
        <taxon>Streptomycetaceae</taxon>
        <taxon>Streptomyces</taxon>
    </lineage>
</organism>
<dbReference type="SUPFAM" id="SSF52151">
    <property type="entry name" value="FabD/lysophospholipase-like"/>
    <property type="match status" value="1"/>
</dbReference>
<dbReference type="InterPro" id="IPR036291">
    <property type="entry name" value="NAD(P)-bd_dom_sf"/>
</dbReference>
<keyword evidence="7" id="KW-0012">Acyltransferase</keyword>
<feature type="region of interest" description="N-terminal hotdog fold" evidence="8">
    <location>
        <begin position="1282"/>
        <end position="1406"/>
    </location>
</feature>
<dbReference type="SMART" id="SM00827">
    <property type="entry name" value="PKS_AT"/>
    <property type="match status" value="1"/>
</dbReference>
<dbReference type="Gene3D" id="3.40.366.10">
    <property type="entry name" value="Malonyl-Coenzyme A Acyl Carrier Protein, domain 2"/>
    <property type="match status" value="1"/>
</dbReference>
<feature type="non-terminal residue" evidence="12">
    <location>
        <position position="1879"/>
    </location>
</feature>
<dbReference type="PROSITE" id="PS00012">
    <property type="entry name" value="PHOSPHOPANTETHEINE"/>
    <property type="match status" value="1"/>
</dbReference>
<feature type="domain" description="Carrier" evidence="9">
    <location>
        <begin position="307"/>
        <end position="382"/>
    </location>
</feature>
<dbReference type="CDD" id="cd00833">
    <property type="entry name" value="PKS"/>
    <property type="match status" value="1"/>
</dbReference>
<dbReference type="RefSeq" id="WP_387909328.1">
    <property type="nucleotide sequence ID" value="NZ_JBIBEG010000027.1"/>
</dbReference>
<dbReference type="InterPro" id="IPR020841">
    <property type="entry name" value="PKS_Beta-ketoAc_synthase_dom"/>
</dbReference>
<evidence type="ECO:0000256" key="2">
    <source>
        <dbReference type="ARBA" id="ARBA00022450"/>
    </source>
</evidence>
<dbReference type="InterPro" id="IPR014031">
    <property type="entry name" value="Ketoacyl_synth_C"/>
</dbReference>
<evidence type="ECO:0000256" key="8">
    <source>
        <dbReference type="PROSITE-ProRule" id="PRU01363"/>
    </source>
</evidence>
<dbReference type="EMBL" id="JBIBEG010000027">
    <property type="protein sequence ID" value="MFF5900965.1"/>
    <property type="molecule type" value="Genomic_DNA"/>
</dbReference>
<evidence type="ECO:0000259" key="11">
    <source>
        <dbReference type="PROSITE" id="PS52019"/>
    </source>
</evidence>
<dbReference type="Gene3D" id="3.40.50.720">
    <property type="entry name" value="NAD(P)-binding Rossmann-like Domain"/>
    <property type="match status" value="2"/>
</dbReference>
<sequence>EVAVREGRLWVPRLVRSAAGAVLESGGGSFGDGTVVVTGGTGGLGALVARHLVVVHGVRDLLLVSRRGLGAPGAGDLVAELEAAGARVSVAGCDVADRGALAGVLDGVALSGVVHVAGVLDDGVIGAMTPERLDGVFAPKADAAWHLHELTAGMDLSAFVMFSSAGGLVLAAGQANYAAANSFLDGLASTRRAQGLAGVSMAFGLWNVDTGMNDQADEAAEHMARQGFPALSVEQGLELFDAGLSADVPLVVPLPLDQTVLRRRGEGLPPLLRGLVRLPVRRAAGGQGLPAGLAGQLSGLPRDERARLLLDVVREQVAGVLGHAAVDAVEADRAFKDLGFDSLTAIELRNRVNTATGLRLPATLVFDYPSARSVAAFVDTQLTGSGGAQPAGSAVPRRTVLDDDPIVIVAMACRYPGGVESPEDLWDVVAQGRDVVSAFPDNRGWDTGRLYDPEPGKLGKTYTKDGGFLYEAGEFDPGFFGISPREAYEMDPQQRLLLEVSWEAIERAGIDPGTLKGSRTGVFAGLMYHDYAGVSAGGSLVSGRIAYTLGLEGPAVTVDTACSSSLVALHSAIQSLRSGDCDLALAGGVTVMTTPQMFVHFSEQRGLAADGRAKSFAAGADGTAWGEGAGMLLVERLSDARRLGHPVVAMVRGSALNQDGASNGFSAPNGPSQVRVIRQALANAGLTGADVDLVEAHGTGTTLGDPIEAQALLATYGQERPEGRPLWLSSIKSNMGHTQAAAGVSQVIKAVQAMRHGVLPKTLHVDRPSDQVDWSAGAVELLTEAREWPATAGPRRAAVSSFGISGTNAHVVLEQVVEESAAAEGAGPVDGSVEGPVVPWVVSGRSPEAVRDQAARLLERVTGSEIRPVDVGFSLVTSRAGFEHRAAVVGATREQLVEGLRTLAAGGSGGVAVGAVRMGKSAFLFTGQGAQRVGMGRELHAAFPVFAEAFDAVVAELDGHLPTPLRDVVWGEDASVLERTEFTQPALFAFETALFRLLESWGVRPDFVAGHSVGELTAAHVSGVLSLADGARLVAARARLMQALPEGGAMVAVRASEDEVLPYLTSGAVSVAAVNGPEAVVISGAEHDVLEVAARFEAEGRKTSRLRVSHAFHSPLMEPMLAEFRTVAEDVTFGEARIPVVSNVTGELATSDDLRSPEYWVRHVREAVRFGDGVSALSAAGVSVFLEVGPDAVLTAMAQNSAADAVFVPGLRRNQSEPEALVTALARLHTVGHVPDWAAFYAPTGARRVDLPTYAFQRESYWSLPEVVGGDPESLGLGEAGHPLLGAAVTLPDGGVVFTGRLSLATQPWLGEHTILGSVLVPSSSWVDLALRTGDEVGCALLDELKLLAPLVVPEDAAVQFQVAVGAAEAPTGRRGFAVHSRAEGDPDATWTVHAEGTLMPQAPAPDVDLVVWPPAGAVSVPVDVAYEQLAEQGYGYGPGLQGLRAVWTRGEEIFAEVALPDEARDDAERTMLHPALLEGGLQAVLLVGEAGIGGTPRMPSEWSKVALYATGADELRVRLARGDSGYAMQVTDVAGSPVFSAASLTTRPLDLQQLRTKASTADSLLAVEWGVVAGGSAAAGVGSFVRWEDVAAGGVVGADAVVFAVPEAPGADVPGALRDVVGGVLGVVQGWLADERFADGRLVIVTCGAVPVDGSGVSDLAGAGVWGLVRAAAAENPGRIVLGDVDGSAGAVELVVGCGEPEVAVREGRLWVPRLVRSAAGAVLESGGGSFGAGTVVVTGGTGGLGALVARHLVVVHGVRDLLLVSRRGLGAPGAGDLVAELEAVGARVSVAGCDVADRGALAGVLDGVALSGVVHVAGVLDDGVIGAMTPERLDGVFAPKADAAWHLHELTAGMDLSAFVMFSSIAGLLGGPGQANY</sequence>
<keyword evidence="2" id="KW-0596">Phosphopantetheine</keyword>
<dbReference type="Pfam" id="PF00550">
    <property type="entry name" value="PP-binding"/>
    <property type="match status" value="1"/>
</dbReference>
<dbReference type="InterPro" id="IPR014043">
    <property type="entry name" value="Acyl_transferase_dom"/>
</dbReference>
<dbReference type="Pfam" id="PF14765">
    <property type="entry name" value="PS-DH"/>
    <property type="match status" value="1"/>
</dbReference>
<dbReference type="InterPro" id="IPR055123">
    <property type="entry name" value="SpnB-like_Rossmann"/>
</dbReference>
<feature type="region of interest" description="C-terminal hotdog fold" evidence="8">
    <location>
        <begin position="1418"/>
        <end position="1556"/>
    </location>
</feature>
<dbReference type="SMART" id="SM00825">
    <property type="entry name" value="PKS_KS"/>
    <property type="match status" value="1"/>
</dbReference>
<accession>A0ABW6XGW3</accession>
<keyword evidence="13" id="KW-1185">Reference proteome</keyword>
<dbReference type="Gene3D" id="3.10.129.110">
    <property type="entry name" value="Polyketide synthase dehydratase"/>
    <property type="match status" value="1"/>
</dbReference>
<dbReference type="Gene3D" id="3.40.47.10">
    <property type="match status" value="1"/>
</dbReference>
<dbReference type="InterPro" id="IPR016039">
    <property type="entry name" value="Thiolase-like"/>
</dbReference>
<evidence type="ECO:0000259" key="9">
    <source>
        <dbReference type="PROSITE" id="PS50075"/>
    </source>
</evidence>
<dbReference type="PROSITE" id="PS00606">
    <property type="entry name" value="KS3_1"/>
    <property type="match status" value="1"/>
</dbReference>
<comment type="caution">
    <text evidence="8">Lacks conserved residue(s) required for the propagation of feature annotation.</text>
</comment>
<dbReference type="Pfam" id="PF16197">
    <property type="entry name" value="KAsynt_C_assoc"/>
    <property type="match status" value="1"/>
</dbReference>
<dbReference type="Pfam" id="PF22953">
    <property type="entry name" value="SpnB_Rossmann"/>
    <property type="match status" value="1"/>
</dbReference>